<name>A0A653BS97_CALMS</name>
<proteinExistence type="inferred from homology"/>
<dbReference type="Gene3D" id="1.10.8.1020">
    <property type="entry name" value="RecQ-mediated genome instability protein 1, N-terminal domain"/>
    <property type="match status" value="1"/>
</dbReference>
<feature type="domain" description="RecQ-mediated genome instability protein 1 C-terminal OB-fold" evidence="9">
    <location>
        <begin position="435"/>
        <end position="554"/>
    </location>
</feature>
<evidence type="ECO:0000256" key="2">
    <source>
        <dbReference type="ARBA" id="ARBA00006395"/>
    </source>
</evidence>
<comment type="subcellular location">
    <subcellularLocation>
        <location evidence="1">Nucleus</location>
    </subcellularLocation>
</comment>
<dbReference type="GO" id="GO:0000166">
    <property type="term" value="F:nucleotide binding"/>
    <property type="evidence" value="ECO:0007669"/>
    <property type="project" value="InterPro"/>
</dbReference>
<dbReference type="InterPro" id="IPR049363">
    <property type="entry name" value="RMI1_N"/>
</dbReference>
<evidence type="ECO:0000256" key="4">
    <source>
        <dbReference type="ARBA" id="ARBA00022705"/>
    </source>
</evidence>
<dbReference type="OrthoDB" id="341511at2759"/>
<keyword evidence="4" id="KW-0235">DNA replication</keyword>
<dbReference type="GO" id="GO:0016604">
    <property type="term" value="C:nuclear body"/>
    <property type="evidence" value="ECO:0007669"/>
    <property type="project" value="TreeGrafter"/>
</dbReference>
<keyword evidence="5" id="KW-0539">Nucleus</keyword>
<dbReference type="GO" id="GO:0000724">
    <property type="term" value="P:double-strand break repair via homologous recombination"/>
    <property type="evidence" value="ECO:0007669"/>
    <property type="project" value="TreeGrafter"/>
</dbReference>
<feature type="domain" description="RecQ mediated genome instability protein 1 OB-fold" evidence="8">
    <location>
        <begin position="66"/>
        <end position="190"/>
    </location>
</feature>
<evidence type="ECO:0000313" key="12">
    <source>
        <dbReference type="Proteomes" id="UP000410492"/>
    </source>
</evidence>
<evidence type="ECO:0000259" key="8">
    <source>
        <dbReference type="Pfam" id="PF08585"/>
    </source>
</evidence>
<dbReference type="PANTHER" id="PTHR14790:SF15">
    <property type="entry name" value="RECQ-MEDIATED GENOME INSTABILITY PROTEIN 1"/>
    <property type="match status" value="1"/>
</dbReference>
<evidence type="ECO:0000256" key="1">
    <source>
        <dbReference type="ARBA" id="ARBA00004123"/>
    </source>
</evidence>
<dbReference type="Pfam" id="PF08585">
    <property type="entry name" value="RMI1_N_C"/>
    <property type="match status" value="1"/>
</dbReference>
<dbReference type="InterPro" id="IPR042470">
    <property type="entry name" value="RMI1_N_C_sf"/>
</dbReference>
<evidence type="ECO:0000256" key="3">
    <source>
        <dbReference type="ARBA" id="ARBA00018987"/>
    </source>
</evidence>
<dbReference type="GO" id="GO:0006260">
    <property type="term" value="P:DNA replication"/>
    <property type="evidence" value="ECO:0007669"/>
    <property type="project" value="UniProtKB-KW"/>
</dbReference>
<dbReference type="EMBL" id="CAACVG010004199">
    <property type="protein sequence ID" value="VEN38201.1"/>
    <property type="molecule type" value="Genomic_DNA"/>
</dbReference>
<evidence type="ECO:0000259" key="10">
    <source>
        <dbReference type="Pfam" id="PF21000"/>
    </source>
</evidence>
<feature type="region of interest" description="Disordered" evidence="7">
    <location>
        <begin position="364"/>
        <end position="387"/>
    </location>
</feature>
<dbReference type="PANTHER" id="PTHR14790">
    <property type="entry name" value="RECQ-MEDIATED GENOME INSTABILITY PROTEIN 1 RMI1"/>
    <property type="match status" value="1"/>
</dbReference>
<evidence type="ECO:0000256" key="6">
    <source>
        <dbReference type="ARBA" id="ARBA00024977"/>
    </source>
</evidence>
<dbReference type="GO" id="GO:0031422">
    <property type="term" value="C:RecQ family helicase-topoisomerase III complex"/>
    <property type="evidence" value="ECO:0007669"/>
    <property type="project" value="TreeGrafter"/>
</dbReference>
<protein>
    <recommendedName>
        <fullName evidence="3">RecQ-mediated genome instability protein 1</fullName>
    </recommendedName>
</protein>
<dbReference type="AlphaFoldDB" id="A0A653BS97"/>
<organism evidence="11 12">
    <name type="scientific">Callosobruchus maculatus</name>
    <name type="common">Southern cowpea weevil</name>
    <name type="synonym">Pulse bruchid</name>
    <dbReference type="NCBI Taxonomy" id="64391"/>
    <lineage>
        <taxon>Eukaryota</taxon>
        <taxon>Metazoa</taxon>
        <taxon>Ecdysozoa</taxon>
        <taxon>Arthropoda</taxon>
        <taxon>Hexapoda</taxon>
        <taxon>Insecta</taxon>
        <taxon>Pterygota</taxon>
        <taxon>Neoptera</taxon>
        <taxon>Endopterygota</taxon>
        <taxon>Coleoptera</taxon>
        <taxon>Polyphaga</taxon>
        <taxon>Cucujiformia</taxon>
        <taxon>Chrysomeloidea</taxon>
        <taxon>Chrysomelidae</taxon>
        <taxon>Bruchinae</taxon>
        <taxon>Bruchini</taxon>
        <taxon>Callosobruchus</taxon>
    </lineage>
</organism>
<dbReference type="GO" id="GO:0000712">
    <property type="term" value="P:resolution of meiotic recombination intermediates"/>
    <property type="evidence" value="ECO:0007669"/>
    <property type="project" value="TreeGrafter"/>
</dbReference>
<keyword evidence="12" id="KW-1185">Reference proteome</keyword>
<comment type="similarity">
    <text evidence="2">Belongs to the RMI1 family.</text>
</comment>
<dbReference type="Pfam" id="PF16099">
    <property type="entry name" value="RMI1_C"/>
    <property type="match status" value="1"/>
</dbReference>
<reference evidence="11 12" key="1">
    <citation type="submission" date="2019-01" db="EMBL/GenBank/DDBJ databases">
        <authorList>
            <person name="Sayadi A."/>
        </authorList>
    </citation>
    <scope>NUCLEOTIDE SEQUENCE [LARGE SCALE GENOMIC DNA]</scope>
</reference>
<evidence type="ECO:0000256" key="7">
    <source>
        <dbReference type="SAM" id="MobiDB-lite"/>
    </source>
</evidence>
<dbReference type="Gene3D" id="2.40.50.770">
    <property type="entry name" value="RecQ-mediated genome instability protein Rmi1, C-terminal domain"/>
    <property type="match status" value="1"/>
</dbReference>
<dbReference type="InterPro" id="IPR032199">
    <property type="entry name" value="RMI1_C"/>
</dbReference>
<dbReference type="Proteomes" id="UP000410492">
    <property type="component" value="Unassembled WGS sequence"/>
</dbReference>
<dbReference type="SMART" id="SM01161">
    <property type="entry name" value="DUF1767"/>
    <property type="match status" value="1"/>
</dbReference>
<gene>
    <name evidence="11" type="ORF">CALMAC_LOCUS3185</name>
</gene>
<feature type="domain" description="RMI1 N-terminal" evidence="10">
    <location>
        <begin position="12"/>
        <end position="60"/>
    </location>
</feature>
<evidence type="ECO:0000259" key="9">
    <source>
        <dbReference type="Pfam" id="PF16099"/>
    </source>
</evidence>
<accession>A0A653BS97</accession>
<dbReference type="Pfam" id="PF21000">
    <property type="entry name" value="RMI1_N_N"/>
    <property type="match status" value="1"/>
</dbReference>
<sequence length="556" mass="62200">MTDEVSTLDSLLKSLHVNVSRAWLESCIGWCKEETLPPTYTLKQLQNSVLEQWLLLDLRDLEIPSLPPNISQKKKYILNGTFSLQLMYVMDVSKPKHWQLQRIRNGIQKNLDQEAENSKRMLLLCLTDGVQEVFGSEYHPIPCFNINMCPGLKIKLKGPIDVRQGRLMLKAENVKLLGGEVDSLVIPNAAENILAKQLNLPLNPKPNVISESLLVANETSNSSVVHSSYANVNQTAVPTMQNVTVPNLNRASVLNLQNDIVDDFIANVNEISMSIPQTAVPSLNRAPVPNLQNDIEDNLISEDDMQLLMELHDDDDFEVVPPPKKVEKTVSKTQKVCASPDMFEDMDLDADLAKIEVPPTIIKLPEEKSGGKNPQNTGLKIEHHNINQNLNKTSTRGMDVEDVKKDSLSPKVNRSANRTEENFVSPPIKTNICLIAKLLNNLPNISKGKFKIKGKFVTVVEKMTVNDDGYLMVVKVKDDSGDISLGVADEVMAGAIGYTAKEFMGFKEAILKECQEAEAKVLEALKRLKFWLLRLDNILEVQVDREQKIPFIVKVL</sequence>
<comment type="function">
    <text evidence="6">Essential component of the RMI complex, a complex that plays an important role in the processing of homologous recombination intermediates to limit DNA crossover formation in cells. Promotes TOP3A binding to double Holliday junctions (DHJ) and hence stimulates TOP3A-mediated dissolution. Required for BLM phosphorylation during mitosis. Within the BLM complex, required for BLM and TOP3A stability.</text>
</comment>
<evidence type="ECO:0000256" key="5">
    <source>
        <dbReference type="ARBA" id="ARBA00023242"/>
    </source>
</evidence>
<evidence type="ECO:0000313" key="11">
    <source>
        <dbReference type="EMBL" id="VEN38201.1"/>
    </source>
</evidence>
<dbReference type="InterPro" id="IPR013894">
    <property type="entry name" value="RMI1_OB"/>
</dbReference>
<dbReference type="InterPro" id="IPR044881">
    <property type="entry name" value="RMI1_N_N_sf"/>
</dbReference>
<feature type="region of interest" description="Disordered" evidence="7">
    <location>
        <begin position="400"/>
        <end position="419"/>
    </location>
</feature>